<evidence type="ECO:0000259" key="8">
    <source>
        <dbReference type="SMART" id="SM00849"/>
    </source>
</evidence>
<feature type="transmembrane region" description="Helical" evidence="7">
    <location>
        <begin position="284"/>
        <end position="304"/>
    </location>
</feature>
<dbReference type="CDD" id="cd07731">
    <property type="entry name" value="ComA-like_MBL-fold"/>
    <property type="match status" value="1"/>
</dbReference>
<dbReference type="EMBL" id="JACJID010000003">
    <property type="protein sequence ID" value="MBA8927641.1"/>
    <property type="molecule type" value="Genomic_DNA"/>
</dbReference>
<evidence type="ECO:0000313" key="9">
    <source>
        <dbReference type="EMBL" id="MBA8927641.1"/>
    </source>
</evidence>
<keyword evidence="10" id="KW-1185">Reference proteome</keyword>
<feature type="transmembrane region" description="Helical" evidence="7">
    <location>
        <begin position="455"/>
        <end position="473"/>
    </location>
</feature>
<feature type="transmembrane region" description="Helical" evidence="7">
    <location>
        <begin position="53"/>
        <end position="72"/>
    </location>
</feature>
<evidence type="ECO:0000256" key="4">
    <source>
        <dbReference type="ARBA" id="ARBA00022989"/>
    </source>
</evidence>
<organism evidence="9 10">
    <name type="scientific">Kutzneria viridogrisea</name>
    <dbReference type="NCBI Taxonomy" id="47990"/>
    <lineage>
        <taxon>Bacteria</taxon>
        <taxon>Bacillati</taxon>
        <taxon>Actinomycetota</taxon>
        <taxon>Actinomycetes</taxon>
        <taxon>Pseudonocardiales</taxon>
        <taxon>Pseudonocardiaceae</taxon>
        <taxon>Kutzneria</taxon>
    </lineage>
</organism>
<feature type="transmembrane region" description="Helical" evidence="7">
    <location>
        <begin position="324"/>
        <end position="348"/>
    </location>
</feature>
<proteinExistence type="predicted"/>
<dbReference type="SMART" id="SM00849">
    <property type="entry name" value="Lactamase_B"/>
    <property type="match status" value="1"/>
</dbReference>
<evidence type="ECO:0000313" key="10">
    <source>
        <dbReference type="Proteomes" id="UP000517916"/>
    </source>
</evidence>
<comment type="subcellular location">
    <subcellularLocation>
        <location evidence="1">Cell membrane</location>
        <topology evidence="1">Multi-pass membrane protein</topology>
    </subcellularLocation>
</comment>
<evidence type="ECO:0000256" key="2">
    <source>
        <dbReference type="ARBA" id="ARBA00022475"/>
    </source>
</evidence>
<protein>
    <submittedName>
        <fullName evidence="9">Competence protein ComEC</fullName>
    </submittedName>
</protein>
<dbReference type="PROSITE" id="PS51257">
    <property type="entry name" value="PROKAR_LIPOPROTEIN"/>
    <property type="match status" value="1"/>
</dbReference>
<feature type="domain" description="Metallo-beta-lactamase" evidence="8">
    <location>
        <begin position="517"/>
        <end position="717"/>
    </location>
</feature>
<feature type="transmembrane region" description="Helical" evidence="7">
    <location>
        <begin position="360"/>
        <end position="379"/>
    </location>
</feature>
<evidence type="ECO:0000256" key="3">
    <source>
        <dbReference type="ARBA" id="ARBA00022692"/>
    </source>
</evidence>
<accession>A0ABR6BL65</accession>
<keyword evidence="4 7" id="KW-1133">Transmembrane helix</keyword>
<dbReference type="NCBIfam" id="TIGR00360">
    <property type="entry name" value="ComEC_N-term"/>
    <property type="match status" value="1"/>
</dbReference>
<gene>
    <name evidence="9" type="ORF">BC739_004847</name>
</gene>
<dbReference type="InterPro" id="IPR036866">
    <property type="entry name" value="RibonucZ/Hydroxyglut_hydro"/>
</dbReference>
<keyword evidence="3 7" id="KW-0812">Transmembrane</keyword>
<name>A0ABR6BL65_9PSEU</name>
<dbReference type="Gene3D" id="3.60.15.10">
    <property type="entry name" value="Ribonuclease Z/Hydroxyacylglutathione hydrolase-like"/>
    <property type="match status" value="1"/>
</dbReference>
<dbReference type="Pfam" id="PF03772">
    <property type="entry name" value="Competence"/>
    <property type="match status" value="1"/>
</dbReference>
<dbReference type="SUPFAM" id="SSF56281">
    <property type="entry name" value="Metallo-hydrolase/oxidoreductase"/>
    <property type="match status" value="1"/>
</dbReference>
<keyword evidence="5 7" id="KW-0472">Membrane</keyword>
<dbReference type="InterPro" id="IPR052159">
    <property type="entry name" value="Competence_DNA_uptake"/>
</dbReference>
<comment type="caution">
    <text evidence="9">The sequence shown here is derived from an EMBL/GenBank/DDBJ whole genome shotgun (WGS) entry which is preliminary data.</text>
</comment>
<dbReference type="Pfam" id="PF00753">
    <property type="entry name" value="Lactamase_B"/>
    <property type="match status" value="1"/>
</dbReference>
<feature type="transmembrane region" description="Helical" evidence="7">
    <location>
        <begin position="234"/>
        <end position="253"/>
    </location>
</feature>
<evidence type="ECO:0000256" key="1">
    <source>
        <dbReference type="ARBA" id="ARBA00004651"/>
    </source>
</evidence>
<dbReference type="PANTHER" id="PTHR30619">
    <property type="entry name" value="DNA INTERNALIZATION/COMPETENCE PROTEIN COMEC/REC2"/>
    <property type="match status" value="1"/>
</dbReference>
<feature type="compositionally biased region" description="Basic and acidic residues" evidence="6">
    <location>
        <begin position="755"/>
        <end position="770"/>
    </location>
</feature>
<keyword evidence="2" id="KW-1003">Cell membrane</keyword>
<feature type="transmembrane region" description="Helical" evidence="7">
    <location>
        <begin position="399"/>
        <end position="416"/>
    </location>
</feature>
<evidence type="ECO:0000256" key="6">
    <source>
        <dbReference type="SAM" id="MobiDB-lite"/>
    </source>
</evidence>
<sequence length="770" mass="77990">MIRQTPVIPAALAVWALAAAGLLFGWPCAALIGGCAVAGGVLAAIRSLRWRPAAVLLVLVGALAACWITLVLRDSESHPLRAEAEHGAVRTLRVEVADRPHPLRTAGFGGRQGGADRVALPVRGAGADLLVLAPVRHWGELLPGQLVTVSGRLAPAKPHELTVAVVQARGDPADPTPAPIWQQAAGWLRAGLRQAATVLPAEPAGLLPGLVVGDTSGLSPRVAEEFATSGMTHLLAVSGANLAIVAGAVLFGLRLLGLGPVVCGLGAGLAMAGFVVLAGPQPSVLRAAVMGGIGLLGLVLGRPRSALPALAWTVVVLVPLDPGLALNAGFALSALATGGLVLIAPRWADRLRAKGVPPGLAEVLVAPLAAHLVTAPVIAGLSGEVSLVAVLANLVAEPVVAPATVLGVLATLAMPVHHGAAELLVHAAGPEASWLVLVGRHAAATPLATLRWPGGWVGGLVLVAAIGAAVLVVRSPRARALAAAVLVGAGVVLLPTRLTGAGWPPTGWSAVACDVGQGDALVVATGDPSRAVLVDTGPDLSAVIGCLRRLGVHRLPLVLISHLHADHIGGLASVLADYQVGAVGVGPLHEPGWAWQQVNRDAASAGVPIVDLALGQRWEWPGLTMEVLAPREVPSTLGRDPAGTPINDASVVVRASTPAGRVLLSGDVELSGQAALLASGQDLSAEVLKVPHHGSRYSLPRFLERVHPSVAVVSVGAGNTFGHPSPLVLDALTRGGTTVLRTDQDGDLAVLPGSDHPHLARRGEPRAPPH</sequence>
<evidence type="ECO:0000256" key="7">
    <source>
        <dbReference type="SAM" id="Phobius"/>
    </source>
</evidence>
<evidence type="ECO:0000256" key="5">
    <source>
        <dbReference type="ARBA" id="ARBA00023136"/>
    </source>
</evidence>
<reference evidence="9 10" key="1">
    <citation type="submission" date="2020-08" db="EMBL/GenBank/DDBJ databases">
        <title>Genomic Encyclopedia of Archaeal and Bacterial Type Strains, Phase II (KMG-II): from individual species to whole genera.</title>
        <authorList>
            <person name="Goeker M."/>
        </authorList>
    </citation>
    <scope>NUCLEOTIDE SEQUENCE [LARGE SCALE GENOMIC DNA]</scope>
    <source>
        <strain evidence="9 10">DSM 43850</strain>
    </source>
</reference>
<feature type="transmembrane region" description="Helical" evidence="7">
    <location>
        <begin position="480"/>
        <end position="498"/>
    </location>
</feature>
<feature type="transmembrane region" description="Helical" evidence="7">
    <location>
        <begin position="259"/>
        <end position="277"/>
    </location>
</feature>
<dbReference type="InterPro" id="IPR035681">
    <property type="entry name" value="ComA-like_MBL"/>
</dbReference>
<dbReference type="InterPro" id="IPR001279">
    <property type="entry name" value="Metallo-B-lactamas"/>
</dbReference>
<dbReference type="InterPro" id="IPR004477">
    <property type="entry name" value="ComEC_N"/>
</dbReference>
<feature type="region of interest" description="Disordered" evidence="6">
    <location>
        <begin position="744"/>
        <end position="770"/>
    </location>
</feature>
<dbReference type="RefSeq" id="WP_182838432.1">
    <property type="nucleotide sequence ID" value="NZ_BAAABQ010000056.1"/>
</dbReference>
<dbReference type="PANTHER" id="PTHR30619:SF1">
    <property type="entry name" value="RECOMBINATION PROTEIN 2"/>
    <property type="match status" value="1"/>
</dbReference>
<dbReference type="Proteomes" id="UP000517916">
    <property type="component" value="Unassembled WGS sequence"/>
</dbReference>